<dbReference type="GO" id="GO:0000976">
    <property type="term" value="F:transcription cis-regulatory region binding"/>
    <property type="evidence" value="ECO:0007669"/>
    <property type="project" value="TreeGrafter"/>
</dbReference>
<evidence type="ECO:0000313" key="6">
    <source>
        <dbReference type="EMBL" id="BDU76061.1"/>
    </source>
</evidence>
<dbReference type="SUPFAM" id="SSF53850">
    <property type="entry name" value="Periplasmic binding protein-like II"/>
    <property type="match status" value="1"/>
</dbReference>
<evidence type="ECO:0000313" key="7">
    <source>
        <dbReference type="Proteomes" id="UP001228113"/>
    </source>
</evidence>
<evidence type="ECO:0000256" key="3">
    <source>
        <dbReference type="ARBA" id="ARBA00023125"/>
    </source>
</evidence>
<reference evidence="6" key="1">
    <citation type="journal article" date="2023" name="Int. J. Syst. Evol. Microbiol.">
        <title>Mesoterricola silvestris gen. nov., sp. nov., Mesoterricola sediminis sp. nov., Geothrix oryzae sp. nov., Geothrix edaphica sp. nov., Geothrix rubra sp. nov., and Geothrix limicola sp. nov., six novel members of Acidobacteriota isolated from soils.</title>
        <authorList>
            <person name="Itoh H."/>
            <person name="Sugisawa Y."/>
            <person name="Mise K."/>
            <person name="Xu Z."/>
            <person name="Kuniyasu M."/>
            <person name="Ushijima N."/>
            <person name="Kawano K."/>
            <person name="Kobayashi E."/>
            <person name="Shiratori Y."/>
            <person name="Masuda Y."/>
            <person name="Senoo K."/>
        </authorList>
    </citation>
    <scope>NUCLEOTIDE SEQUENCE</scope>
    <source>
        <strain evidence="6">W786</strain>
    </source>
</reference>
<dbReference type="Pfam" id="PF03466">
    <property type="entry name" value="LysR_substrate"/>
    <property type="match status" value="1"/>
</dbReference>
<accession>A0AA48GN01</accession>
<keyword evidence="4" id="KW-0804">Transcription</keyword>
<keyword evidence="3" id="KW-0238">DNA-binding</keyword>
<dbReference type="AlphaFoldDB" id="A0AA48GN01"/>
<dbReference type="KEGG" id="msea:METESE_10190"/>
<keyword evidence="2" id="KW-0805">Transcription regulation</keyword>
<dbReference type="Pfam" id="PF00126">
    <property type="entry name" value="HTH_1"/>
    <property type="match status" value="1"/>
</dbReference>
<dbReference type="EMBL" id="AP027081">
    <property type="protein sequence ID" value="BDU76061.1"/>
    <property type="molecule type" value="Genomic_DNA"/>
</dbReference>
<name>A0AA48GN01_9BACT</name>
<keyword evidence="7" id="KW-1185">Reference proteome</keyword>
<protein>
    <submittedName>
        <fullName evidence="6">LysR family transcriptional regulator</fullName>
    </submittedName>
</protein>
<comment type="similarity">
    <text evidence="1">Belongs to the LysR transcriptional regulatory family.</text>
</comment>
<dbReference type="GO" id="GO:0003700">
    <property type="term" value="F:DNA-binding transcription factor activity"/>
    <property type="evidence" value="ECO:0007669"/>
    <property type="project" value="InterPro"/>
</dbReference>
<dbReference type="SUPFAM" id="SSF46785">
    <property type="entry name" value="Winged helix' DNA-binding domain"/>
    <property type="match status" value="1"/>
</dbReference>
<dbReference type="FunFam" id="1.10.10.10:FF:000001">
    <property type="entry name" value="LysR family transcriptional regulator"/>
    <property type="match status" value="1"/>
</dbReference>
<dbReference type="InterPro" id="IPR036388">
    <property type="entry name" value="WH-like_DNA-bd_sf"/>
</dbReference>
<dbReference type="Gene3D" id="1.10.10.10">
    <property type="entry name" value="Winged helix-like DNA-binding domain superfamily/Winged helix DNA-binding domain"/>
    <property type="match status" value="1"/>
</dbReference>
<proteinExistence type="inferred from homology"/>
<organism evidence="6 7">
    <name type="scientific">Mesoterricola sediminis</name>
    <dbReference type="NCBI Taxonomy" id="2927980"/>
    <lineage>
        <taxon>Bacteria</taxon>
        <taxon>Pseudomonadati</taxon>
        <taxon>Acidobacteriota</taxon>
        <taxon>Holophagae</taxon>
        <taxon>Holophagales</taxon>
        <taxon>Holophagaceae</taxon>
        <taxon>Mesoterricola</taxon>
    </lineage>
</organism>
<evidence type="ECO:0000256" key="2">
    <source>
        <dbReference type="ARBA" id="ARBA00023015"/>
    </source>
</evidence>
<dbReference type="InterPro" id="IPR005119">
    <property type="entry name" value="LysR_subst-bd"/>
</dbReference>
<dbReference type="InterPro" id="IPR036390">
    <property type="entry name" value="WH_DNA-bd_sf"/>
</dbReference>
<gene>
    <name evidence="6" type="ORF">METESE_10190</name>
</gene>
<sequence length="299" mass="31958">MEFTWLDDFLALAETGHFSRAAERRNLTQPAFSRRIQALEDWVGAPLFHRDARPVALTEAGERFRPAAEEALGALARGRTEAREAGGAAAATLRFAATHALSLTFLPAWLHTLEAEVPLGPVRLMADSMEACERILLAGQAHFLLCHHHDRAPSRLDPVECPFRALGTDVLIPVCAPGPGGAPRFPAVPVGSTPAPHLAYGPESGMGRILAAAALPAALEPVFTSRVATVLVTAALDGRGLAWLPLSLAREHLEARRLVRAGDTSWDVPMEIRIHRAPHVSPAAAAFWARIGGTAQPPA</sequence>
<evidence type="ECO:0000259" key="5">
    <source>
        <dbReference type="PROSITE" id="PS50931"/>
    </source>
</evidence>
<dbReference type="InterPro" id="IPR000847">
    <property type="entry name" value="LysR_HTH_N"/>
</dbReference>
<dbReference type="RefSeq" id="WP_243333914.1">
    <property type="nucleotide sequence ID" value="NZ_AP027081.1"/>
</dbReference>
<feature type="domain" description="HTH lysR-type" evidence="5">
    <location>
        <begin position="1"/>
        <end position="58"/>
    </location>
</feature>
<evidence type="ECO:0000256" key="1">
    <source>
        <dbReference type="ARBA" id="ARBA00009437"/>
    </source>
</evidence>
<dbReference type="PANTHER" id="PTHR30126">
    <property type="entry name" value="HTH-TYPE TRANSCRIPTIONAL REGULATOR"/>
    <property type="match status" value="1"/>
</dbReference>
<evidence type="ECO:0000256" key="4">
    <source>
        <dbReference type="ARBA" id="ARBA00023163"/>
    </source>
</evidence>
<dbReference type="Gene3D" id="3.40.190.10">
    <property type="entry name" value="Periplasmic binding protein-like II"/>
    <property type="match status" value="2"/>
</dbReference>
<dbReference type="PRINTS" id="PR00039">
    <property type="entry name" value="HTHLYSR"/>
</dbReference>
<dbReference type="PANTHER" id="PTHR30126:SF2">
    <property type="entry name" value="HTH-TYPE TRANSCRIPTIONAL REGULATOR YJIE"/>
    <property type="match status" value="1"/>
</dbReference>
<dbReference type="PROSITE" id="PS50931">
    <property type="entry name" value="HTH_LYSR"/>
    <property type="match status" value="1"/>
</dbReference>
<dbReference type="Proteomes" id="UP001228113">
    <property type="component" value="Chromosome"/>
</dbReference>